<feature type="domain" description="Pyridoxamine 5'-phosphate oxidase N-terminal" evidence="2">
    <location>
        <begin position="1"/>
        <end position="99"/>
    </location>
</feature>
<evidence type="ECO:0000259" key="2">
    <source>
        <dbReference type="Pfam" id="PF01243"/>
    </source>
</evidence>
<name>A0AAE4CRR0_9ACTN</name>
<proteinExistence type="predicted"/>
<evidence type="ECO:0000313" key="3">
    <source>
        <dbReference type="EMBL" id="MDR7303958.1"/>
    </source>
</evidence>
<dbReference type="AlphaFoldDB" id="A0AAE4CRR0"/>
<accession>A0AAE4CRR0</accession>
<evidence type="ECO:0000256" key="1">
    <source>
        <dbReference type="SAM" id="MobiDB-lite"/>
    </source>
</evidence>
<feature type="region of interest" description="Disordered" evidence="1">
    <location>
        <begin position="103"/>
        <end position="124"/>
    </location>
</feature>
<keyword evidence="4" id="KW-1185">Reference proteome</keyword>
<comment type="caution">
    <text evidence="3">The sequence shown here is derived from an EMBL/GenBank/DDBJ whole genome shotgun (WGS) entry which is preliminary data.</text>
</comment>
<dbReference type="InterPro" id="IPR012349">
    <property type="entry name" value="Split_barrel_FMN-bd"/>
</dbReference>
<dbReference type="SUPFAM" id="SSF50475">
    <property type="entry name" value="FMN-binding split barrel"/>
    <property type="match status" value="1"/>
</dbReference>
<dbReference type="EMBL" id="JAVDXW010000001">
    <property type="protein sequence ID" value="MDR7303958.1"/>
    <property type="molecule type" value="Genomic_DNA"/>
</dbReference>
<organism evidence="3 4">
    <name type="scientific">Haloactinomyces albus</name>
    <dbReference type="NCBI Taxonomy" id="1352928"/>
    <lineage>
        <taxon>Bacteria</taxon>
        <taxon>Bacillati</taxon>
        <taxon>Actinomycetota</taxon>
        <taxon>Actinomycetes</taxon>
        <taxon>Actinopolysporales</taxon>
        <taxon>Actinopolysporaceae</taxon>
        <taxon>Haloactinomyces</taxon>
    </lineage>
</organism>
<dbReference type="Gene3D" id="2.30.110.10">
    <property type="entry name" value="Electron Transport, Fmn-binding Protein, Chain A"/>
    <property type="match status" value="1"/>
</dbReference>
<dbReference type="InterPro" id="IPR011576">
    <property type="entry name" value="Pyridox_Oxase_N"/>
</dbReference>
<dbReference type="Proteomes" id="UP001180845">
    <property type="component" value="Unassembled WGS sequence"/>
</dbReference>
<gene>
    <name evidence="3" type="ORF">JOF55_004139</name>
</gene>
<reference evidence="3" key="1">
    <citation type="submission" date="2023-07" db="EMBL/GenBank/DDBJ databases">
        <title>Sequencing the genomes of 1000 actinobacteria strains.</title>
        <authorList>
            <person name="Klenk H.-P."/>
        </authorList>
    </citation>
    <scope>NUCLEOTIDE SEQUENCE</scope>
    <source>
        <strain evidence="3">DSM 45977</strain>
    </source>
</reference>
<sequence length="124" mass="13778">MSFLHHEGTFWLTAVEDRAHARAVLDDPRVTLVISNAGTGLPGRRMLAVRGVATVHRDEAVKQWFFERFCPRFAPADSTAFKRLLDSPKRVVFQVRPVAIPASHDSRKIGGDGRGGGQTVRTDR</sequence>
<dbReference type="Pfam" id="PF01243">
    <property type="entry name" value="PNPOx_N"/>
    <property type="match status" value="1"/>
</dbReference>
<evidence type="ECO:0000313" key="4">
    <source>
        <dbReference type="Proteomes" id="UP001180845"/>
    </source>
</evidence>
<protein>
    <submittedName>
        <fullName evidence="3">General stress protein 26</fullName>
    </submittedName>
</protein>